<organism evidence="2 3">
    <name type="scientific">Symbiodinium natans</name>
    <dbReference type="NCBI Taxonomy" id="878477"/>
    <lineage>
        <taxon>Eukaryota</taxon>
        <taxon>Sar</taxon>
        <taxon>Alveolata</taxon>
        <taxon>Dinophyceae</taxon>
        <taxon>Suessiales</taxon>
        <taxon>Symbiodiniaceae</taxon>
        <taxon>Symbiodinium</taxon>
    </lineage>
</organism>
<accession>A0A812SZT0</accession>
<reference evidence="2" key="1">
    <citation type="submission" date="2021-02" db="EMBL/GenBank/DDBJ databases">
        <authorList>
            <person name="Dougan E. K."/>
            <person name="Rhodes N."/>
            <person name="Thang M."/>
            <person name="Chan C."/>
        </authorList>
    </citation>
    <scope>NUCLEOTIDE SEQUENCE</scope>
</reference>
<evidence type="ECO:0000256" key="1">
    <source>
        <dbReference type="SAM" id="MobiDB-lite"/>
    </source>
</evidence>
<dbReference type="EMBL" id="CAJNDS010002515">
    <property type="protein sequence ID" value="CAE7506961.1"/>
    <property type="molecule type" value="Genomic_DNA"/>
</dbReference>
<protein>
    <submittedName>
        <fullName evidence="2">Uncharacterized protein</fullName>
    </submittedName>
</protein>
<feature type="region of interest" description="Disordered" evidence="1">
    <location>
        <begin position="61"/>
        <end position="111"/>
    </location>
</feature>
<name>A0A812SZT0_9DINO</name>
<gene>
    <name evidence="2" type="ORF">SNAT2548_LOCUS28393</name>
</gene>
<evidence type="ECO:0000313" key="3">
    <source>
        <dbReference type="Proteomes" id="UP000604046"/>
    </source>
</evidence>
<dbReference type="Proteomes" id="UP000604046">
    <property type="component" value="Unassembled WGS sequence"/>
</dbReference>
<dbReference type="AlphaFoldDB" id="A0A812SZT0"/>
<proteinExistence type="predicted"/>
<keyword evidence="3" id="KW-1185">Reference proteome</keyword>
<sequence length="111" mass="11775">MYSRKVACAHECGEDDAARSKTMTLCSWRTTSSGPKMSQPCPLLSKCEPDGLKGRMRSHLHPFELPQPTMPTTTFYPSPAASGTLLPPDAAEGTTASRALSKGVSGSICDS</sequence>
<comment type="caution">
    <text evidence="2">The sequence shown here is derived from an EMBL/GenBank/DDBJ whole genome shotgun (WGS) entry which is preliminary data.</text>
</comment>
<evidence type="ECO:0000313" key="2">
    <source>
        <dbReference type="EMBL" id="CAE7506961.1"/>
    </source>
</evidence>